<evidence type="ECO:0000256" key="7">
    <source>
        <dbReference type="ARBA" id="ARBA00022840"/>
    </source>
</evidence>
<dbReference type="GO" id="GO:0006427">
    <property type="term" value="P:histidyl-tRNA aminoacylation"/>
    <property type="evidence" value="ECO:0007669"/>
    <property type="project" value="UniProtKB-UniRule"/>
</dbReference>
<dbReference type="PIRSF" id="PIRSF001549">
    <property type="entry name" value="His-tRNA_synth"/>
    <property type="match status" value="1"/>
</dbReference>
<dbReference type="Proteomes" id="UP000236655">
    <property type="component" value="Chromosome"/>
</dbReference>
<keyword evidence="15" id="KW-1185">Reference proteome</keyword>
<evidence type="ECO:0000256" key="6">
    <source>
        <dbReference type="ARBA" id="ARBA00022741"/>
    </source>
</evidence>
<evidence type="ECO:0000256" key="11">
    <source>
        <dbReference type="HAMAP-Rule" id="MF_00127"/>
    </source>
</evidence>
<comment type="subunit">
    <text evidence="3 11">Homodimer.</text>
</comment>
<evidence type="ECO:0000256" key="5">
    <source>
        <dbReference type="ARBA" id="ARBA00022598"/>
    </source>
</evidence>
<keyword evidence="7 11" id="KW-0067">ATP-binding</keyword>
<evidence type="ECO:0000256" key="9">
    <source>
        <dbReference type="ARBA" id="ARBA00023146"/>
    </source>
</evidence>
<comment type="catalytic activity">
    <reaction evidence="10 11">
        <text>tRNA(His) + L-histidine + ATP = L-histidyl-tRNA(His) + AMP + diphosphate + H(+)</text>
        <dbReference type="Rhea" id="RHEA:17313"/>
        <dbReference type="Rhea" id="RHEA-COMP:9665"/>
        <dbReference type="Rhea" id="RHEA-COMP:9689"/>
        <dbReference type="ChEBI" id="CHEBI:15378"/>
        <dbReference type="ChEBI" id="CHEBI:30616"/>
        <dbReference type="ChEBI" id="CHEBI:33019"/>
        <dbReference type="ChEBI" id="CHEBI:57595"/>
        <dbReference type="ChEBI" id="CHEBI:78442"/>
        <dbReference type="ChEBI" id="CHEBI:78527"/>
        <dbReference type="ChEBI" id="CHEBI:456215"/>
        <dbReference type="EC" id="6.1.1.21"/>
    </reaction>
</comment>
<dbReference type="HAMAP" id="MF_00127">
    <property type="entry name" value="His_tRNA_synth"/>
    <property type="match status" value="1"/>
</dbReference>
<evidence type="ECO:0000259" key="13">
    <source>
        <dbReference type="PROSITE" id="PS50862"/>
    </source>
</evidence>
<dbReference type="NCBIfam" id="TIGR00442">
    <property type="entry name" value="hisS"/>
    <property type="match status" value="1"/>
</dbReference>
<evidence type="ECO:0000256" key="2">
    <source>
        <dbReference type="ARBA" id="ARBA00008226"/>
    </source>
</evidence>
<feature type="binding site" evidence="12">
    <location>
        <begin position="84"/>
        <end position="86"/>
    </location>
    <ligand>
        <name>L-histidine</name>
        <dbReference type="ChEBI" id="CHEBI:57595"/>
    </ligand>
</feature>
<keyword evidence="8 11" id="KW-0648">Protein biosynthesis</keyword>
<keyword evidence="5 11" id="KW-0436">Ligase</keyword>
<dbReference type="AlphaFoldDB" id="A0A2I7N5M3"/>
<keyword evidence="6 11" id="KW-0547">Nucleotide-binding</keyword>
<dbReference type="GO" id="GO:0005737">
    <property type="term" value="C:cytoplasm"/>
    <property type="evidence" value="ECO:0007669"/>
    <property type="project" value="UniProtKB-SubCell"/>
</dbReference>
<keyword evidence="9 11" id="KW-0030">Aminoacyl-tRNA synthetase</keyword>
<dbReference type="Pfam" id="PF03129">
    <property type="entry name" value="HGTP_anticodon"/>
    <property type="match status" value="1"/>
</dbReference>
<keyword evidence="4 11" id="KW-0963">Cytoplasm</keyword>
<comment type="subcellular location">
    <subcellularLocation>
        <location evidence="1 11">Cytoplasm</location>
    </subcellularLocation>
</comment>
<feature type="domain" description="Aminoacyl-transfer RNA synthetases class-II family profile" evidence="13">
    <location>
        <begin position="25"/>
        <end position="324"/>
    </location>
</feature>
<protein>
    <recommendedName>
        <fullName evidence="11">Histidine--tRNA ligase</fullName>
        <ecNumber evidence="11">6.1.1.21</ecNumber>
    </recommendedName>
    <alternativeName>
        <fullName evidence="11">Histidyl-tRNA synthetase</fullName>
        <shortName evidence="11">HisRS</shortName>
    </alternativeName>
</protein>
<dbReference type="EC" id="6.1.1.21" evidence="11"/>
<dbReference type="PANTHER" id="PTHR43707:SF1">
    <property type="entry name" value="HISTIDINE--TRNA LIGASE, MITOCHONDRIAL-RELATED"/>
    <property type="match status" value="1"/>
</dbReference>
<evidence type="ECO:0000313" key="14">
    <source>
        <dbReference type="EMBL" id="AUR51731.1"/>
    </source>
</evidence>
<dbReference type="CDD" id="cd00773">
    <property type="entry name" value="HisRS-like_core"/>
    <property type="match status" value="1"/>
</dbReference>
<dbReference type="GO" id="GO:0004821">
    <property type="term" value="F:histidine-tRNA ligase activity"/>
    <property type="evidence" value="ECO:0007669"/>
    <property type="project" value="UniProtKB-UniRule"/>
</dbReference>
<comment type="similarity">
    <text evidence="2 11">Belongs to the class-II aminoacyl-tRNA synthetase family.</text>
</comment>
<proteinExistence type="inferred from homology"/>
<dbReference type="Gene3D" id="3.40.50.800">
    <property type="entry name" value="Anticodon-binding domain"/>
    <property type="match status" value="1"/>
</dbReference>
<feature type="binding site" evidence="12">
    <location>
        <position position="114"/>
    </location>
    <ligand>
        <name>L-histidine</name>
        <dbReference type="ChEBI" id="CHEBI:57595"/>
    </ligand>
</feature>
<feature type="binding site" evidence="12">
    <location>
        <position position="132"/>
    </location>
    <ligand>
        <name>L-histidine</name>
        <dbReference type="ChEBI" id="CHEBI:57595"/>
    </ligand>
</feature>
<dbReference type="InterPro" id="IPR006195">
    <property type="entry name" value="aa-tRNA-synth_II"/>
</dbReference>
<dbReference type="InterPro" id="IPR015807">
    <property type="entry name" value="His-tRNA-ligase"/>
</dbReference>
<organism evidence="14 15">
    <name type="scientific">Aquella oligotrophica</name>
    <dbReference type="NCBI Taxonomy" id="2067065"/>
    <lineage>
        <taxon>Bacteria</taxon>
        <taxon>Pseudomonadati</taxon>
        <taxon>Pseudomonadota</taxon>
        <taxon>Betaproteobacteria</taxon>
        <taxon>Neisseriales</taxon>
        <taxon>Neisseriaceae</taxon>
        <taxon>Aquella</taxon>
    </lineage>
</organism>
<dbReference type="InterPro" id="IPR033656">
    <property type="entry name" value="HisRS_anticodon"/>
</dbReference>
<gene>
    <name evidence="11" type="primary">hisS</name>
    <name evidence="14" type="ORF">CUN60_05285</name>
</gene>
<dbReference type="GO" id="GO:0005524">
    <property type="term" value="F:ATP binding"/>
    <property type="evidence" value="ECO:0007669"/>
    <property type="project" value="UniProtKB-UniRule"/>
</dbReference>
<dbReference type="Gene3D" id="3.30.930.10">
    <property type="entry name" value="Bira Bifunctional Protein, Domain 2"/>
    <property type="match status" value="1"/>
</dbReference>
<evidence type="ECO:0000256" key="10">
    <source>
        <dbReference type="ARBA" id="ARBA00047639"/>
    </source>
</evidence>
<dbReference type="PANTHER" id="PTHR43707">
    <property type="entry name" value="HISTIDYL-TRNA SYNTHETASE"/>
    <property type="match status" value="1"/>
</dbReference>
<accession>A0A2I7N5M3</accession>
<dbReference type="Pfam" id="PF13393">
    <property type="entry name" value="tRNA-synt_His"/>
    <property type="match status" value="1"/>
</dbReference>
<dbReference type="CDD" id="cd00859">
    <property type="entry name" value="HisRS_anticodon"/>
    <property type="match status" value="1"/>
</dbReference>
<name>A0A2I7N5M3_9NEIS</name>
<dbReference type="SUPFAM" id="SSF55681">
    <property type="entry name" value="Class II aaRS and biotin synthetases"/>
    <property type="match status" value="1"/>
</dbReference>
<evidence type="ECO:0000256" key="4">
    <source>
        <dbReference type="ARBA" id="ARBA00022490"/>
    </source>
</evidence>
<feature type="binding site" evidence="12">
    <location>
        <position position="259"/>
    </location>
    <ligand>
        <name>L-histidine</name>
        <dbReference type="ChEBI" id="CHEBI:57595"/>
    </ligand>
</feature>
<evidence type="ECO:0000256" key="8">
    <source>
        <dbReference type="ARBA" id="ARBA00022917"/>
    </source>
</evidence>
<sequence>MGQKITGIKGMNDILPEQSKNWLWIEEELRNWLIKYGYNNIRTPILEDTALFVRSIGEVTDIVEKEMYSFTDSLNGDKLTLRPEGTAGTLRAVLEHSLLYNATQKLWYIGPMFRHERPQKGRYRQFHQLGVEALGFQGPDIDAEIIVMLNDLWHRLGLKNVELHINCLGNAEERLNHRNALIGYFENNQGLLDEEAKRRLHSNPLRILDTKNPNMQDLVTNAPRLIDYLGDQSLAHYNGWKNYLDNMQISYVENPRLVRGLDYYNLSVFEWISSDLGAQSTICGGGRYDPLIVELGGKDNYAIGFAIGIERLLMVLEANNKLPDENVTDIYVVNEGAGTDVAAFKIAHQLRSLGFKVIQNFGGGSFKSQFKKADNSKARVTLVLGENEVKSRQVVLKCMATQKQEVISTDNLSDIIVNYLIK</sequence>
<dbReference type="SUPFAM" id="SSF52954">
    <property type="entry name" value="Class II aaRS ABD-related"/>
    <property type="match status" value="1"/>
</dbReference>
<dbReference type="InterPro" id="IPR004516">
    <property type="entry name" value="HisRS/HisZ"/>
</dbReference>
<dbReference type="InterPro" id="IPR004154">
    <property type="entry name" value="Anticodon-bd"/>
</dbReference>
<dbReference type="InterPro" id="IPR041715">
    <property type="entry name" value="HisRS-like_core"/>
</dbReference>
<evidence type="ECO:0000313" key="15">
    <source>
        <dbReference type="Proteomes" id="UP000236655"/>
    </source>
</evidence>
<reference evidence="15" key="1">
    <citation type="submission" date="2017-11" db="EMBL/GenBank/DDBJ databases">
        <authorList>
            <person name="Chan K.G."/>
            <person name="Lee L.S."/>
        </authorList>
    </citation>
    <scope>NUCLEOTIDE SEQUENCE [LARGE SCALE GENOMIC DNA]</scope>
    <source>
        <strain evidence="15">DSM 100970</strain>
    </source>
</reference>
<feature type="binding site" evidence="12">
    <location>
        <position position="128"/>
    </location>
    <ligand>
        <name>L-histidine</name>
        <dbReference type="ChEBI" id="CHEBI:57595"/>
    </ligand>
</feature>
<dbReference type="InterPro" id="IPR036621">
    <property type="entry name" value="Anticodon-bd_dom_sf"/>
</dbReference>
<dbReference type="KEGG" id="nba:CUN60_05285"/>
<dbReference type="PROSITE" id="PS50862">
    <property type="entry name" value="AA_TRNA_LIGASE_II"/>
    <property type="match status" value="1"/>
</dbReference>
<dbReference type="EMBL" id="CP024847">
    <property type="protein sequence ID" value="AUR51731.1"/>
    <property type="molecule type" value="Genomic_DNA"/>
</dbReference>
<feature type="binding site" evidence="12">
    <location>
        <begin position="263"/>
        <end position="264"/>
    </location>
    <ligand>
        <name>L-histidine</name>
        <dbReference type="ChEBI" id="CHEBI:57595"/>
    </ligand>
</feature>
<evidence type="ECO:0000256" key="1">
    <source>
        <dbReference type="ARBA" id="ARBA00004496"/>
    </source>
</evidence>
<dbReference type="FunFam" id="3.30.930.10:FF:000005">
    <property type="entry name" value="Histidine--tRNA ligase"/>
    <property type="match status" value="1"/>
</dbReference>
<evidence type="ECO:0000256" key="12">
    <source>
        <dbReference type="PIRSR" id="PIRSR001549-1"/>
    </source>
</evidence>
<dbReference type="RefSeq" id="WP_102951030.1">
    <property type="nucleotide sequence ID" value="NZ_CP024847.1"/>
</dbReference>
<dbReference type="OrthoDB" id="9800814at2"/>
<dbReference type="InterPro" id="IPR045864">
    <property type="entry name" value="aa-tRNA-synth_II/BPL/LPL"/>
</dbReference>
<evidence type="ECO:0000256" key="3">
    <source>
        <dbReference type="ARBA" id="ARBA00011738"/>
    </source>
</evidence>